<organism evidence="5 6">
    <name type="scientific">Marinitenerispora sediminis</name>
    <dbReference type="NCBI Taxonomy" id="1931232"/>
    <lineage>
        <taxon>Bacteria</taxon>
        <taxon>Bacillati</taxon>
        <taxon>Actinomycetota</taxon>
        <taxon>Actinomycetes</taxon>
        <taxon>Streptosporangiales</taxon>
        <taxon>Nocardiopsidaceae</taxon>
        <taxon>Marinitenerispora</taxon>
    </lineage>
</organism>
<proteinExistence type="predicted"/>
<dbReference type="Proteomes" id="UP000253318">
    <property type="component" value="Unassembled WGS sequence"/>
</dbReference>
<dbReference type="InterPro" id="IPR000182">
    <property type="entry name" value="GNAT_dom"/>
</dbReference>
<dbReference type="CDD" id="cd04301">
    <property type="entry name" value="NAT_SF"/>
    <property type="match status" value="1"/>
</dbReference>
<dbReference type="PROSITE" id="PS51186">
    <property type="entry name" value="GNAT"/>
    <property type="match status" value="1"/>
</dbReference>
<keyword evidence="2" id="KW-0012">Acyltransferase</keyword>
<comment type="caution">
    <text evidence="5">The sequence shown here is derived from an EMBL/GenBank/DDBJ whole genome shotgun (WGS) entry which is preliminary data.</text>
</comment>
<evidence type="ECO:0000259" key="4">
    <source>
        <dbReference type="PROSITE" id="PS51186"/>
    </source>
</evidence>
<dbReference type="InterPro" id="IPR006464">
    <property type="entry name" value="AcTrfase_RimI/Ard1"/>
</dbReference>
<feature type="compositionally biased region" description="Basic and acidic residues" evidence="3">
    <location>
        <begin position="151"/>
        <end position="163"/>
    </location>
</feature>
<reference evidence="5 6" key="1">
    <citation type="submission" date="2018-04" db="EMBL/GenBank/DDBJ databases">
        <title>Novel actinobacteria from marine sediment.</title>
        <authorList>
            <person name="Ng Z.Y."/>
            <person name="Tan G.Y.A."/>
        </authorList>
    </citation>
    <scope>NUCLEOTIDE SEQUENCE [LARGE SCALE GENOMIC DNA]</scope>
    <source>
        <strain evidence="5 6">TPS81</strain>
    </source>
</reference>
<sequence length="163" mass="17582">MAVADLDSVIELEAALFPGDAWSQAMLHDELTASGRHYLVAVEGGDDARVIGYAGLRAVPPEGDVQTIAVGRPWWGRGVGTALLSELLAEAGRRGVREVFLEVRSDNPRAQDLYKRFGFVELGVRRGYYAGADAIVMRRSAPAAQDAAARAPHDPRADEERAP</sequence>
<name>A0A368T076_9ACTN</name>
<dbReference type="NCBIfam" id="TIGR01575">
    <property type="entry name" value="rimI"/>
    <property type="match status" value="1"/>
</dbReference>
<evidence type="ECO:0000256" key="1">
    <source>
        <dbReference type="ARBA" id="ARBA00022679"/>
    </source>
</evidence>
<dbReference type="InterPro" id="IPR016181">
    <property type="entry name" value="Acyl_CoA_acyltransferase"/>
</dbReference>
<evidence type="ECO:0000256" key="3">
    <source>
        <dbReference type="SAM" id="MobiDB-lite"/>
    </source>
</evidence>
<dbReference type="InterPro" id="IPR050832">
    <property type="entry name" value="Bact_Acetyltransf"/>
</dbReference>
<evidence type="ECO:0000313" key="5">
    <source>
        <dbReference type="EMBL" id="RCV51909.1"/>
    </source>
</evidence>
<gene>
    <name evidence="5" type="primary">rimI</name>
    <name evidence="5" type="ORF">DEF24_22650</name>
</gene>
<evidence type="ECO:0000256" key="2">
    <source>
        <dbReference type="ARBA" id="ARBA00023315"/>
    </source>
</evidence>
<dbReference type="SUPFAM" id="SSF55729">
    <property type="entry name" value="Acyl-CoA N-acyltransferases (Nat)"/>
    <property type="match status" value="1"/>
</dbReference>
<dbReference type="AlphaFoldDB" id="A0A368T076"/>
<dbReference type="EMBL" id="QEIN01000237">
    <property type="protein sequence ID" value="RCV51909.1"/>
    <property type="molecule type" value="Genomic_DNA"/>
</dbReference>
<dbReference type="OrthoDB" id="529907at2"/>
<accession>A0A368T076</accession>
<dbReference type="Gene3D" id="3.40.630.30">
    <property type="match status" value="1"/>
</dbReference>
<feature type="domain" description="N-acetyltransferase" evidence="4">
    <location>
        <begin position="1"/>
        <end position="142"/>
    </location>
</feature>
<keyword evidence="1 5" id="KW-0808">Transferase</keyword>
<dbReference type="PANTHER" id="PTHR43877">
    <property type="entry name" value="AMINOALKYLPHOSPHONATE N-ACETYLTRANSFERASE-RELATED-RELATED"/>
    <property type="match status" value="1"/>
</dbReference>
<feature type="region of interest" description="Disordered" evidence="3">
    <location>
        <begin position="143"/>
        <end position="163"/>
    </location>
</feature>
<evidence type="ECO:0000313" key="6">
    <source>
        <dbReference type="Proteomes" id="UP000253318"/>
    </source>
</evidence>
<dbReference type="GO" id="GO:0008080">
    <property type="term" value="F:N-acetyltransferase activity"/>
    <property type="evidence" value="ECO:0007669"/>
    <property type="project" value="InterPro"/>
</dbReference>
<dbReference type="Pfam" id="PF00583">
    <property type="entry name" value="Acetyltransf_1"/>
    <property type="match status" value="1"/>
</dbReference>
<keyword evidence="6" id="KW-1185">Reference proteome</keyword>
<protein>
    <submittedName>
        <fullName evidence="5">Ribosomal-protein-alanine N-acetyltransferase</fullName>
    </submittedName>
</protein>